<feature type="compositionally biased region" description="Basic and acidic residues" evidence="1">
    <location>
        <begin position="91"/>
        <end position="118"/>
    </location>
</feature>
<feature type="compositionally biased region" description="Basic residues" evidence="1">
    <location>
        <begin position="175"/>
        <end position="188"/>
    </location>
</feature>
<evidence type="ECO:0000313" key="2">
    <source>
        <dbReference type="EMBL" id="MPM82843.1"/>
    </source>
</evidence>
<protein>
    <submittedName>
        <fullName evidence="2">Uncharacterized protein</fullName>
    </submittedName>
</protein>
<feature type="region of interest" description="Disordered" evidence="1">
    <location>
        <begin position="149"/>
        <end position="198"/>
    </location>
</feature>
<dbReference type="EMBL" id="VSSQ01031800">
    <property type="protein sequence ID" value="MPM82843.1"/>
    <property type="molecule type" value="Genomic_DNA"/>
</dbReference>
<gene>
    <name evidence="2" type="ORF">SDC9_129905</name>
</gene>
<dbReference type="AlphaFoldDB" id="A0A645D180"/>
<sequence>MELRQGPLRLHLRARRRSAQLPAGPRGRPAPPGLLARGDQRRGRRSAVRRHVRRSAARWPDHRRGRVRLVQVRSGRGRHQQCRLPLPPAQRRGDRVPRSCGRRPDARGVGDLRRRGEGLRGAARRVRARGGVADRLPAAAQGLAQAQAAGLDAGPLPQQRCSQGRCHPGADRPRGRGRRARRTDRRCRARDDRDHPGR</sequence>
<reference evidence="2" key="1">
    <citation type="submission" date="2019-08" db="EMBL/GenBank/DDBJ databases">
        <authorList>
            <person name="Kucharzyk K."/>
            <person name="Murdoch R.W."/>
            <person name="Higgins S."/>
            <person name="Loffler F."/>
        </authorList>
    </citation>
    <scope>NUCLEOTIDE SEQUENCE</scope>
</reference>
<feature type="compositionally biased region" description="Basic and acidic residues" evidence="1">
    <location>
        <begin position="189"/>
        <end position="198"/>
    </location>
</feature>
<accession>A0A645D180</accession>
<evidence type="ECO:0000256" key="1">
    <source>
        <dbReference type="SAM" id="MobiDB-lite"/>
    </source>
</evidence>
<feature type="region of interest" description="Disordered" evidence="1">
    <location>
        <begin position="1"/>
        <end position="59"/>
    </location>
</feature>
<comment type="caution">
    <text evidence="2">The sequence shown here is derived from an EMBL/GenBank/DDBJ whole genome shotgun (WGS) entry which is preliminary data.</text>
</comment>
<name>A0A645D180_9ZZZZ</name>
<proteinExistence type="predicted"/>
<feature type="region of interest" description="Disordered" evidence="1">
    <location>
        <begin position="74"/>
        <end position="121"/>
    </location>
</feature>
<feature type="compositionally biased region" description="Basic residues" evidence="1">
    <location>
        <begin position="42"/>
        <end position="59"/>
    </location>
</feature>
<feature type="compositionally biased region" description="Low complexity" evidence="1">
    <location>
        <begin position="21"/>
        <end position="37"/>
    </location>
</feature>
<organism evidence="2">
    <name type="scientific">bioreactor metagenome</name>
    <dbReference type="NCBI Taxonomy" id="1076179"/>
    <lineage>
        <taxon>unclassified sequences</taxon>
        <taxon>metagenomes</taxon>
        <taxon>ecological metagenomes</taxon>
    </lineage>
</organism>